<proteinExistence type="predicted"/>
<keyword evidence="1" id="KW-0238">DNA-binding</keyword>
<comment type="caution">
    <text evidence="2">The sequence shown here is derived from an EMBL/GenBank/DDBJ whole genome shotgun (WGS) entry which is preliminary data.</text>
</comment>
<dbReference type="GO" id="GO:0005829">
    <property type="term" value="C:cytosol"/>
    <property type="evidence" value="ECO:0007669"/>
    <property type="project" value="TreeGrafter"/>
</dbReference>
<dbReference type="GO" id="GO:0003700">
    <property type="term" value="F:DNA-binding transcription factor activity"/>
    <property type="evidence" value="ECO:0007669"/>
    <property type="project" value="TreeGrafter"/>
</dbReference>
<dbReference type="EMBL" id="JACXAE010000072">
    <property type="protein sequence ID" value="MBD2774832.1"/>
    <property type="molecule type" value="Genomic_DNA"/>
</dbReference>
<dbReference type="PANTHER" id="PTHR33221:SF5">
    <property type="entry name" value="HTH-TYPE TRANSCRIPTIONAL REGULATOR ISCR"/>
    <property type="match status" value="1"/>
</dbReference>
<sequence>MELSNKFEYAMLAMLELAKHYSDGESLHIKEIAALQNIPNRYLEQILATLRIRGLIKSVRGAKGGYVLAQQPQKITVLDVFNCMEGADAVKKESTPKTVDIEVIEEVWQQAHQAASLVLQECTLQDLCEQLAIRQKIDIMYYI</sequence>
<reference evidence="2" key="1">
    <citation type="submission" date="2020-09" db="EMBL/GenBank/DDBJ databases">
        <title>Iningainema tapete sp. nov. (Scytonemataceae, Cyanobacteria) from greenhouses in central Florida (USA) produces two types of nodularin with biosynthetic potential for microcystin-LR and anabaenopeptins.</title>
        <authorList>
            <person name="Berthold D.E."/>
            <person name="Lefler F.W."/>
            <person name="Huang I.-S."/>
            <person name="Abdulla H."/>
            <person name="Zimba P.V."/>
            <person name="Laughinghouse H.D. IV."/>
        </authorList>
    </citation>
    <scope>NUCLEOTIDE SEQUENCE</scope>
    <source>
        <strain evidence="2">BLCCT55</strain>
    </source>
</reference>
<evidence type="ECO:0000256" key="1">
    <source>
        <dbReference type="ARBA" id="ARBA00023125"/>
    </source>
</evidence>
<dbReference type="InterPro" id="IPR030489">
    <property type="entry name" value="TR_Rrf2-type_CS"/>
</dbReference>
<dbReference type="InterPro" id="IPR000944">
    <property type="entry name" value="Tscrpt_reg_Rrf2"/>
</dbReference>
<name>A0A8J6XQS6_9CYAN</name>
<dbReference type="RefSeq" id="WP_190832344.1">
    <property type="nucleotide sequence ID" value="NZ_CAWPPI010000072.1"/>
</dbReference>
<evidence type="ECO:0000313" key="2">
    <source>
        <dbReference type="EMBL" id="MBD2774832.1"/>
    </source>
</evidence>
<dbReference type="NCBIfam" id="TIGR00738">
    <property type="entry name" value="rrf2_super"/>
    <property type="match status" value="1"/>
</dbReference>
<accession>A0A8J6XQS6</accession>
<dbReference type="PANTHER" id="PTHR33221">
    <property type="entry name" value="WINGED HELIX-TURN-HELIX TRANSCRIPTIONAL REGULATOR, RRF2 FAMILY"/>
    <property type="match status" value="1"/>
</dbReference>
<dbReference type="GO" id="GO:0003677">
    <property type="term" value="F:DNA binding"/>
    <property type="evidence" value="ECO:0007669"/>
    <property type="project" value="UniProtKB-KW"/>
</dbReference>
<dbReference type="InterPro" id="IPR036390">
    <property type="entry name" value="WH_DNA-bd_sf"/>
</dbReference>
<keyword evidence="3" id="KW-1185">Reference proteome</keyword>
<dbReference type="AlphaFoldDB" id="A0A8J6XQS6"/>
<dbReference type="PROSITE" id="PS51197">
    <property type="entry name" value="HTH_RRF2_2"/>
    <property type="match status" value="1"/>
</dbReference>
<evidence type="ECO:0000313" key="3">
    <source>
        <dbReference type="Proteomes" id="UP000629098"/>
    </source>
</evidence>
<dbReference type="Gene3D" id="1.10.10.10">
    <property type="entry name" value="Winged helix-like DNA-binding domain superfamily/Winged helix DNA-binding domain"/>
    <property type="match status" value="1"/>
</dbReference>
<protein>
    <submittedName>
        <fullName evidence="2">Rrf2 family transcriptional regulator</fullName>
    </submittedName>
</protein>
<gene>
    <name evidence="2" type="ORF">ICL16_22870</name>
</gene>
<dbReference type="SUPFAM" id="SSF46785">
    <property type="entry name" value="Winged helix' DNA-binding domain"/>
    <property type="match status" value="1"/>
</dbReference>
<dbReference type="Proteomes" id="UP000629098">
    <property type="component" value="Unassembled WGS sequence"/>
</dbReference>
<dbReference type="InterPro" id="IPR036388">
    <property type="entry name" value="WH-like_DNA-bd_sf"/>
</dbReference>
<dbReference type="PROSITE" id="PS01332">
    <property type="entry name" value="HTH_RRF2_1"/>
    <property type="match status" value="1"/>
</dbReference>
<organism evidence="2 3">
    <name type="scientific">Iningainema tapete BLCC-T55</name>
    <dbReference type="NCBI Taxonomy" id="2748662"/>
    <lineage>
        <taxon>Bacteria</taxon>
        <taxon>Bacillati</taxon>
        <taxon>Cyanobacteriota</taxon>
        <taxon>Cyanophyceae</taxon>
        <taxon>Nostocales</taxon>
        <taxon>Scytonemataceae</taxon>
        <taxon>Iningainema tapete</taxon>
    </lineage>
</organism>
<dbReference type="Pfam" id="PF02082">
    <property type="entry name" value="Rrf2"/>
    <property type="match status" value="1"/>
</dbReference>